<keyword evidence="3" id="KW-1185">Reference proteome</keyword>
<evidence type="ECO:0000256" key="1">
    <source>
        <dbReference type="SAM" id="SignalP"/>
    </source>
</evidence>
<sequence>MSPLKTRVLLVTLLALSAAPLASSAAGAGAAHNNGMPNPGGGFFGGGGMPWFGGGGPGAGAGGFFGGWGEGGLGYRRGAVVPPSVVCAEKGPCQGKRLTCPARCFRSYSYKSAHGGGGGGGGGCSFDCTTRCAATC</sequence>
<feature type="signal peptide" evidence="1">
    <location>
        <begin position="1"/>
        <end position="24"/>
    </location>
</feature>
<organism evidence="2 3">
    <name type="scientific">Urochloa decumbens</name>
    <dbReference type="NCBI Taxonomy" id="240449"/>
    <lineage>
        <taxon>Eukaryota</taxon>
        <taxon>Viridiplantae</taxon>
        <taxon>Streptophyta</taxon>
        <taxon>Embryophyta</taxon>
        <taxon>Tracheophyta</taxon>
        <taxon>Spermatophyta</taxon>
        <taxon>Magnoliopsida</taxon>
        <taxon>Liliopsida</taxon>
        <taxon>Poales</taxon>
        <taxon>Poaceae</taxon>
        <taxon>PACMAD clade</taxon>
        <taxon>Panicoideae</taxon>
        <taxon>Panicodae</taxon>
        <taxon>Paniceae</taxon>
        <taxon>Melinidinae</taxon>
        <taxon>Urochloa</taxon>
    </lineage>
</organism>
<gene>
    <name evidence="2" type="ORF">URODEC1_LOCUS106467</name>
</gene>
<evidence type="ECO:0000313" key="3">
    <source>
        <dbReference type="Proteomes" id="UP001497457"/>
    </source>
</evidence>
<evidence type="ECO:0000313" key="2">
    <source>
        <dbReference type="EMBL" id="CAL5077026.1"/>
    </source>
</evidence>
<protein>
    <submittedName>
        <fullName evidence="2">Uncharacterized protein</fullName>
    </submittedName>
</protein>
<dbReference type="EMBL" id="OZ075116">
    <property type="protein sequence ID" value="CAL5077026.1"/>
    <property type="molecule type" value="Genomic_DNA"/>
</dbReference>
<keyword evidence="1" id="KW-0732">Signal</keyword>
<proteinExistence type="predicted"/>
<dbReference type="PANTHER" id="PTHR34789:SF8">
    <property type="entry name" value="OS07G0123900 PROTEIN"/>
    <property type="match status" value="1"/>
</dbReference>
<reference evidence="2 3" key="2">
    <citation type="submission" date="2024-10" db="EMBL/GenBank/DDBJ databases">
        <authorList>
            <person name="Ryan C."/>
        </authorList>
    </citation>
    <scope>NUCLEOTIDE SEQUENCE [LARGE SCALE GENOMIC DNA]</scope>
</reference>
<dbReference type="AlphaFoldDB" id="A0ABC9FMU1"/>
<feature type="chain" id="PRO_5044795155" evidence="1">
    <location>
        <begin position="25"/>
        <end position="136"/>
    </location>
</feature>
<dbReference type="PANTHER" id="PTHR34789">
    <property type="entry name" value="EXPRESSED PROTEIN"/>
    <property type="match status" value="1"/>
</dbReference>
<reference evidence="3" key="1">
    <citation type="submission" date="2024-06" db="EMBL/GenBank/DDBJ databases">
        <authorList>
            <person name="Ryan C."/>
        </authorList>
    </citation>
    <scope>NUCLEOTIDE SEQUENCE [LARGE SCALE GENOMIC DNA]</scope>
</reference>
<name>A0ABC9FMU1_9POAL</name>
<dbReference type="Proteomes" id="UP001497457">
    <property type="component" value="Chromosome 6rd"/>
</dbReference>
<accession>A0ABC9FMU1</accession>